<accession>A0A1Z5J624</accession>
<dbReference type="EMBL" id="BDSP01000007">
    <property type="protein sequence ID" value="GAX09379.1"/>
    <property type="molecule type" value="Genomic_DNA"/>
</dbReference>
<organism evidence="4 5">
    <name type="scientific">Fistulifera solaris</name>
    <name type="common">Oleaginous diatom</name>
    <dbReference type="NCBI Taxonomy" id="1519565"/>
    <lineage>
        <taxon>Eukaryota</taxon>
        <taxon>Sar</taxon>
        <taxon>Stramenopiles</taxon>
        <taxon>Ochrophyta</taxon>
        <taxon>Bacillariophyta</taxon>
        <taxon>Bacillariophyceae</taxon>
        <taxon>Bacillariophycidae</taxon>
        <taxon>Naviculales</taxon>
        <taxon>Naviculaceae</taxon>
        <taxon>Fistulifera</taxon>
    </lineage>
</organism>
<name>A0A1Z5J624_FISSO</name>
<evidence type="ECO:0000256" key="1">
    <source>
        <dbReference type="SAM" id="Coils"/>
    </source>
</evidence>
<dbReference type="InterPro" id="IPR018638">
    <property type="entry name" value="DUF2061_membrane"/>
</dbReference>
<feature type="domain" description="DUF2061" evidence="3">
    <location>
        <begin position="116"/>
        <end position="165"/>
    </location>
</feature>
<dbReference type="InParanoid" id="A0A1Z5J624"/>
<feature type="coiled-coil region" evidence="1">
    <location>
        <begin position="55"/>
        <end position="96"/>
    </location>
</feature>
<feature type="chain" id="PRO_5012984050" description="DUF2061 domain-containing protein" evidence="2">
    <location>
        <begin position="19"/>
        <end position="249"/>
    </location>
</feature>
<comment type="caution">
    <text evidence="4">The sequence shown here is derived from an EMBL/GenBank/DDBJ whole genome shotgun (WGS) entry which is preliminary data.</text>
</comment>
<feature type="domain" description="DUF2061" evidence="3">
    <location>
        <begin position="184"/>
        <end position="235"/>
    </location>
</feature>
<evidence type="ECO:0000313" key="5">
    <source>
        <dbReference type="Proteomes" id="UP000198406"/>
    </source>
</evidence>
<evidence type="ECO:0000259" key="3">
    <source>
        <dbReference type="Pfam" id="PF09834"/>
    </source>
</evidence>
<gene>
    <name evidence="4" type="ORF">FisN_6Lh247</name>
</gene>
<sequence length="249" mass="27760">MNRLMYVVSLIWLSQATAFSTVPMTMMASSSVTKKNWLSVFSSSKDSELSRDGIMRQLEKQEADLKKRRLAAMEELSKYEANLEALQSKKAEYMASSQIAEPPAGGSFSETALRSVVKSFCWRIVAGSVTFITTLQFSGSLQTALKVVASDFFSKSVTMFIGERLMNKSQVGRKKGSDDAGRSLAKALIWRLFAIVNTLAVAIFVSHDLSIAGKIASTDAVFKTALMYFYERVWARVEWGKEYIVEFTI</sequence>
<proteinExistence type="predicted"/>
<keyword evidence="1" id="KW-0175">Coiled coil</keyword>
<reference evidence="4 5" key="1">
    <citation type="journal article" date="2015" name="Plant Cell">
        <title>Oil accumulation by the oleaginous diatom Fistulifera solaris as revealed by the genome and transcriptome.</title>
        <authorList>
            <person name="Tanaka T."/>
            <person name="Maeda Y."/>
            <person name="Veluchamy A."/>
            <person name="Tanaka M."/>
            <person name="Abida H."/>
            <person name="Marechal E."/>
            <person name="Bowler C."/>
            <person name="Muto M."/>
            <person name="Sunaga Y."/>
            <person name="Tanaka M."/>
            <person name="Yoshino T."/>
            <person name="Taniguchi T."/>
            <person name="Fukuda Y."/>
            <person name="Nemoto M."/>
            <person name="Matsumoto M."/>
            <person name="Wong P.S."/>
            <person name="Aburatani S."/>
            <person name="Fujibuchi W."/>
        </authorList>
    </citation>
    <scope>NUCLEOTIDE SEQUENCE [LARGE SCALE GENOMIC DNA]</scope>
    <source>
        <strain evidence="4 5">JPCC DA0580</strain>
    </source>
</reference>
<protein>
    <recommendedName>
        <fullName evidence="3">DUF2061 domain-containing protein</fullName>
    </recommendedName>
</protein>
<keyword evidence="5" id="KW-1185">Reference proteome</keyword>
<evidence type="ECO:0000256" key="2">
    <source>
        <dbReference type="SAM" id="SignalP"/>
    </source>
</evidence>
<keyword evidence="2" id="KW-0732">Signal</keyword>
<dbReference type="Proteomes" id="UP000198406">
    <property type="component" value="Unassembled WGS sequence"/>
</dbReference>
<dbReference type="OrthoDB" id="200262at2759"/>
<evidence type="ECO:0000313" key="4">
    <source>
        <dbReference type="EMBL" id="GAX09379.1"/>
    </source>
</evidence>
<dbReference type="AlphaFoldDB" id="A0A1Z5J624"/>
<dbReference type="Pfam" id="PF09834">
    <property type="entry name" value="DUF2061"/>
    <property type="match status" value="2"/>
</dbReference>
<feature type="signal peptide" evidence="2">
    <location>
        <begin position="1"/>
        <end position="18"/>
    </location>
</feature>